<sequence length="103" mass="11724">MNHSTISMDAIDYKHRESALSYLNYDINEGCLSVFLTASYPCEVTITLYSASIFSGMRKQVIYNKPVESGDLCITFRERVLSGFGAKCMVMHVNGKVYYMKRI</sequence>
<dbReference type="RefSeq" id="WP_160907280.1">
    <property type="nucleotide sequence ID" value="NZ_WVHS01000003.1"/>
</dbReference>
<dbReference type="AlphaFoldDB" id="A0A7K1XZA1"/>
<evidence type="ECO:0000313" key="1">
    <source>
        <dbReference type="EMBL" id="MXV16272.1"/>
    </source>
</evidence>
<dbReference type="Proteomes" id="UP000451233">
    <property type="component" value="Unassembled WGS sequence"/>
</dbReference>
<comment type="caution">
    <text evidence="1">The sequence shown here is derived from an EMBL/GenBank/DDBJ whole genome shotgun (WGS) entry which is preliminary data.</text>
</comment>
<accession>A0A7K1XZA1</accession>
<evidence type="ECO:0000313" key="2">
    <source>
        <dbReference type="Proteomes" id="UP000451233"/>
    </source>
</evidence>
<keyword evidence="2" id="KW-1185">Reference proteome</keyword>
<reference evidence="1 2" key="1">
    <citation type="submission" date="2019-11" db="EMBL/GenBank/DDBJ databases">
        <title>Pedobacter sp. HMF7056 Genome sequencing and assembly.</title>
        <authorList>
            <person name="Kang H."/>
            <person name="Kim H."/>
            <person name="Joh K."/>
        </authorList>
    </citation>
    <scope>NUCLEOTIDE SEQUENCE [LARGE SCALE GENOMIC DNA]</scope>
    <source>
        <strain evidence="1 2">HMF7056</strain>
    </source>
</reference>
<dbReference type="EMBL" id="WVHS01000003">
    <property type="protein sequence ID" value="MXV16272.1"/>
    <property type="molecule type" value="Genomic_DNA"/>
</dbReference>
<proteinExistence type="predicted"/>
<protein>
    <submittedName>
        <fullName evidence="1">Uncharacterized protein</fullName>
    </submittedName>
</protein>
<gene>
    <name evidence="1" type="ORF">GS398_13240</name>
</gene>
<organism evidence="1 2">
    <name type="scientific">Hufsiella ginkgonis</name>
    <dbReference type="NCBI Taxonomy" id="2695274"/>
    <lineage>
        <taxon>Bacteria</taxon>
        <taxon>Pseudomonadati</taxon>
        <taxon>Bacteroidota</taxon>
        <taxon>Sphingobacteriia</taxon>
        <taxon>Sphingobacteriales</taxon>
        <taxon>Sphingobacteriaceae</taxon>
        <taxon>Hufsiella</taxon>
    </lineage>
</organism>
<name>A0A7K1XZA1_9SPHI</name>